<dbReference type="PANTHER" id="PTHR43346">
    <property type="entry name" value="LIGAND BINDING DOMAIN PROTEIN, PUTATIVE (AFU_ORTHOLOGUE AFUA_6G14370)-RELATED"/>
    <property type="match status" value="1"/>
</dbReference>
<evidence type="ECO:0000313" key="3">
    <source>
        <dbReference type="Proteomes" id="UP000037854"/>
    </source>
</evidence>
<accession>A0ABR5MND5</accession>
<comment type="caution">
    <text evidence="2">The sequence shown here is derived from an EMBL/GenBank/DDBJ whole genome shotgun (WGS) entry which is preliminary data.</text>
</comment>
<gene>
    <name evidence="2" type="ORF">AFL42_01160</name>
</gene>
<dbReference type="Pfam" id="PF07883">
    <property type="entry name" value="Cupin_2"/>
    <property type="match status" value="1"/>
</dbReference>
<organism evidence="2 3">
    <name type="scientific">Oceanobacillus caeni</name>
    <dbReference type="NCBI Taxonomy" id="405946"/>
    <lineage>
        <taxon>Bacteria</taxon>
        <taxon>Bacillati</taxon>
        <taxon>Bacillota</taxon>
        <taxon>Bacilli</taxon>
        <taxon>Bacillales</taxon>
        <taxon>Bacillaceae</taxon>
        <taxon>Oceanobacillus</taxon>
    </lineage>
</organism>
<dbReference type="InterPro" id="IPR014710">
    <property type="entry name" value="RmlC-like_jellyroll"/>
</dbReference>
<evidence type="ECO:0000259" key="1">
    <source>
        <dbReference type="Pfam" id="PF07883"/>
    </source>
</evidence>
<dbReference type="SUPFAM" id="SSF51182">
    <property type="entry name" value="RmlC-like cupins"/>
    <property type="match status" value="1"/>
</dbReference>
<dbReference type="EMBL" id="LGTK01000002">
    <property type="protein sequence ID" value="KPH78748.1"/>
    <property type="molecule type" value="Genomic_DNA"/>
</dbReference>
<reference evidence="2 3" key="1">
    <citation type="submission" date="2015-07" db="EMBL/GenBank/DDBJ databases">
        <title>High-quality draft genome sequence of Oceanobacillus caeni HM6, a bacillus isolated from a human feces.</title>
        <authorList>
            <person name="Kumar J."/>
            <person name="Verma M.K."/>
            <person name="Pandey R."/>
            <person name="Bhambi M."/>
            <person name="Chauhan N."/>
        </authorList>
    </citation>
    <scope>NUCLEOTIDE SEQUENCE [LARGE SCALE GENOMIC DNA]</scope>
    <source>
        <strain evidence="2 3">HM6</strain>
    </source>
</reference>
<dbReference type="Proteomes" id="UP000037854">
    <property type="component" value="Unassembled WGS sequence"/>
</dbReference>
<dbReference type="CDD" id="cd02223">
    <property type="entry name" value="cupin_Bh2720-like"/>
    <property type="match status" value="1"/>
</dbReference>
<proteinExistence type="predicted"/>
<keyword evidence="3" id="KW-1185">Reference proteome</keyword>
<dbReference type="InterPro" id="IPR052538">
    <property type="entry name" value="Flavonoid_dioxygenase-like"/>
</dbReference>
<protein>
    <recommendedName>
        <fullName evidence="1">Cupin type-2 domain-containing protein</fullName>
    </recommendedName>
</protein>
<evidence type="ECO:0000313" key="2">
    <source>
        <dbReference type="EMBL" id="KPH78748.1"/>
    </source>
</evidence>
<name>A0ABR5MND5_9BACI</name>
<feature type="domain" description="Cupin type-2" evidence="1">
    <location>
        <begin position="87"/>
        <end position="162"/>
    </location>
</feature>
<dbReference type="InterPro" id="IPR011051">
    <property type="entry name" value="RmlC_Cupin_sf"/>
</dbReference>
<sequence length="185" mass="21519">MYYYPYIYPNPFYVNPHGYYHVRQPVNMPLPYGNMYDYSFNPNIKIEDRIIKDHGKQPFSLDIEDATKENDTFRTAIWTGEHLQVTLMSIPVGEDIGLENHQTTDQFLRLEDGKGIVQMGKQKDRLDYNVKVSDDDAIMVPAGFWHNIVNTGNKPLKLYSIYAPPEHPFGTVHQTKEEAMHEEHA</sequence>
<dbReference type="PANTHER" id="PTHR43346:SF1">
    <property type="entry name" value="QUERCETIN 2,3-DIOXYGENASE-RELATED"/>
    <property type="match status" value="1"/>
</dbReference>
<dbReference type="RefSeq" id="WP_060667554.1">
    <property type="nucleotide sequence ID" value="NZ_JARTGE010000065.1"/>
</dbReference>
<dbReference type="Gene3D" id="2.60.120.10">
    <property type="entry name" value="Jelly Rolls"/>
    <property type="match status" value="1"/>
</dbReference>
<dbReference type="InterPro" id="IPR013096">
    <property type="entry name" value="Cupin_2"/>
</dbReference>